<dbReference type="SMART" id="SM00612">
    <property type="entry name" value="Kelch"/>
    <property type="match status" value="3"/>
</dbReference>
<dbReference type="SMART" id="SM00225">
    <property type="entry name" value="BTB"/>
    <property type="match status" value="1"/>
</dbReference>
<dbReference type="Proteomes" id="UP000225706">
    <property type="component" value="Unassembled WGS sequence"/>
</dbReference>
<evidence type="ECO:0000313" key="5">
    <source>
        <dbReference type="Proteomes" id="UP000225706"/>
    </source>
</evidence>
<dbReference type="Pfam" id="PF00651">
    <property type="entry name" value="BTB"/>
    <property type="match status" value="1"/>
</dbReference>
<proteinExistence type="predicted"/>
<dbReference type="PIRSF" id="PIRSF037037">
    <property type="entry name" value="Kelch-like_protein_gigaxonin"/>
    <property type="match status" value="1"/>
</dbReference>
<dbReference type="Gene3D" id="1.25.40.420">
    <property type="match status" value="1"/>
</dbReference>
<dbReference type="PANTHER" id="PTHR24412:SF497">
    <property type="entry name" value="KELCH-LIKE PROTEIN 18"/>
    <property type="match status" value="1"/>
</dbReference>
<dbReference type="InterPro" id="IPR011333">
    <property type="entry name" value="SKP1/BTB/POZ_sf"/>
</dbReference>
<evidence type="ECO:0000256" key="2">
    <source>
        <dbReference type="ARBA" id="ARBA00022737"/>
    </source>
</evidence>
<dbReference type="SUPFAM" id="SSF117281">
    <property type="entry name" value="Kelch motif"/>
    <property type="match status" value="1"/>
</dbReference>
<comment type="caution">
    <text evidence="4">The sequence shown here is derived from an EMBL/GenBank/DDBJ whole genome shotgun (WGS) entry which is preliminary data.</text>
</comment>
<dbReference type="Gene3D" id="3.30.710.10">
    <property type="entry name" value="Potassium Channel Kv1.1, Chain A"/>
    <property type="match status" value="1"/>
</dbReference>
<dbReference type="InterPro" id="IPR006652">
    <property type="entry name" value="Kelch_1"/>
</dbReference>
<dbReference type="EMBL" id="LSMT01000882">
    <property type="protein sequence ID" value="PFX13853.1"/>
    <property type="molecule type" value="Genomic_DNA"/>
</dbReference>
<name>A0A2B4RAL3_STYPI</name>
<gene>
    <name evidence="4" type="primary">Klhl2</name>
    <name evidence="4" type="ORF">AWC38_SpisGene22032</name>
</gene>
<dbReference type="Pfam" id="PF24681">
    <property type="entry name" value="Kelch_KLHDC2_KLHL20_DRC7"/>
    <property type="match status" value="1"/>
</dbReference>
<dbReference type="FunFam" id="1.25.40.420:FF:000001">
    <property type="entry name" value="Kelch-like family member 12"/>
    <property type="match status" value="1"/>
</dbReference>
<dbReference type="InterPro" id="IPR015915">
    <property type="entry name" value="Kelch-typ_b-propeller"/>
</dbReference>
<evidence type="ECO:0000256" key="1">
    <source>
        <dbReference type="ARBA" id="ARBA00022441"/>
    </source>
</evidence>
<dbReference type="InterPro" id="IPR000210">
    <property type="entry name" value="BTB/POZ_dom"/>
</dbReference>
<accession>A0A2B4RAL3</accession>
<dbReference type="AlphaFoldDB" id="A0A2B4RAL3"/>
<dbReference type="InterPro" id="IPR017096">
    <property type="entry name" value="BTB-kelch_protein"/>
</dbReference>
<keyword evidence="2" id="KW-0677">Repeat</keyword>
<dbReference type="Pfam" id="PF07707">
    <property type="entry name" value="BACK"/>
    <property type="match status" value="1"/>
</dbReference>
<dbReference type="STRING" id="50429.A0A2B4RAL3"/>
<dbReference type="PROSITE" id="PS50097">
    <property type="entry name" value="BTB"/>
    <property type="match status" value="1"/>
</dbReference>
<dbReference type="PANTHER" id="PTHR24412">
    <property type="entry name" value="KELCH PROTEIN"/>
    <property type="match status" value="1"/>
</dbReference>
<organism evidence="4 5">
    <name type="scientific">Stylophora pistillata</name>
    <name type="common">Smooth cauliflower coral</name>
    <dbReference type="NCBI Taxonomy" id="50429"/>
    <lineage>
        <taxon>Eukaryota</taxon>
        <taxon>Metazoa</taxon>
        <taxon>Cnidaria</taxon>
        <taxon>Anthozoa</taxon>
        <taxon>Hexacorallia</taxon>
        <taxon>Scleractinia</taxon>
        <taxon>Astrocoeniina</taxon>
        <taxon>Pocilloporidae</taxon>
        <taxon>Stylophora</taxon>
    </lineage>
</organism>
<feature type="domain" description="BTB" evidence="3">
    <location>
        <begin position="33"/>
        <end position="101"/>
    </location>
</feature>
<reference evidence="5" key="1">
    <citation type="journal article" date="2017" name="bioRxiv">
        <title>Comparative analysis of the genomes of Stylophora pistillata and Acropora digitifera provides evidence for extensive differences between species of corals.</title>
        <authorList>
            <person name="Voolstra C.R."/>
            <person name="Li Y."/>
            <person name="Liew Y.J."/>
            <person name="Baumgarten S."/>
            <person name="Zoccola D."/>
            <person name="Flot J.-F."/>
            <person name="Tambutte S."/>
            <person name="Allemand D."/>
            <person name="Aranda M."/>
        </authorList>
    </citation>
    <scope>NUCLEOTIDE SEQUENCE [LARGE SCALE GENOMIC DNA]</scope>
</reference>
<dbReference type="InterPro" id="IPR011705">
    <property type="entry name" value="BACK"/>
</dbReference>
<sequence>MEDIEPISAVEQVPFCVELMKRLNIQRKQNYLCDITLVSKDNRELKAHRNVLSAASPFFCKLLQSDMKEKREGIVRFEDISGSVMEDVLEFIYTGTVKVTQENAEELIAAGNYLIIPSLKTASGWFLEREMSNLNCISTFYLAEKYDCDELITSSRRFIHENIVSVAKLDEFLHLEAKEIERWISSDEITVKEEADVFTIILDWVNHKESERKAAFEELFCHVRLGFLSRDCLHDIVTNELVRDSAVCLRLTVDATLKMVTFVNEDHLPHSPRKGLDARVLVTRGGKYTFCYIPEQDQWKRLPDSAMELNARTSKMIKFRDQLLTFTKYEGAERYDPIFNDWSAFKSHAESSNVAIVKGEIYAVQVNTTDQKTTVVKYNVELCRWEAVDLSIDKDCRLNTCVVAAGRHLYMIGGWKNTQEYFANGERFDTVEKKWEEIADMQVERGGAFGMATREKIYVAGGLCKGQRLNTCEMYSVSTNEWQFFQSLNFARYHGSMVQLNGNLYVLGGIRDSKQSELSVEYFDTAEDKWIQKTTIPVESISTTYYPFTGCAMRLSKGALDELCTLEHSSEQLSMIQFTSTYSRDTFPLTINND</sequence>
<keyword evidence="1" id="KW-0880">Kelch repeat</keyword>
<protein>
    <submittedName>
        <fullName evidence="4">Kelch-like protein 2</fullName>
    </submittedName>
</protein>
<keyword evidence="5" id="KW-1185">Reference proteome</keyword>
<dbReference type="Gene3D" id="2.120.10.80">
    <property type="entry name" value="Kelch-type beta propeller"/>
    <property type="match status" value="1"/>
</dbReference>
<dbReference type="SUPFAM" id="SSF54695">
    <property type="entry name" value="POZ domain"/>
    <property type="match status" value="1"/>
</dbReference>
<dbReference type="SMART" id="SM00875">
    <property type="entry name" value="BACK"/>
    <property type="match status" value="1"/>
</dbReference>
<evidence type="ECO:0000259" key="3">
    <source>
        <dbReference type="PROSITE" id="PS50097"/>
    </source>
</evidence>
<evidence type="ECO:0000313" key="4">
    <source>
        <dbReference type="EMBL" id="PFX13853.1"/>
    </source>
</evidence>